<reference evidence="3" key="1">
    <citation type="submission" date="2008-01" db="EMBL/GenBank/DDBJ databases">
        <authorList>
            <person name="Kothari S."/>
            <person name="Clack B.A."/>
        </authorList>
    </citation>
    <scope>NUCLEOTIDE SEQUENCE</scope>
    <source>
        <strain evidence="3">ATCC 31014</strain>
    </source>
</reference>
<dbReference type="EMBL" id="EU391160">
    <property type="protein sequence ID" value="ABY86897.1"/>
    <property type="molecule type" value="Genomic_DNA"/>
</dbReference>
<protein>
    <submittedName>
        <fullName evidence="3">Biotin operon repressor/biotin carboxyl carrier protein</fullName>
    </submittedName>
</protein>
<dbReference type="InterPro" id="IPR036388">
    <property type="entry name" value="WH-like_DNA-bd_sf"/>
</dbReference>
<dbReference type="PANTHER" id="PTHR12835:SF5">
    <property type="entry name" value="BIOTIN--PROTEIN LIGASE"/>
    <property type="match status" value="1"/>
</dbReference>
<dbReference type="Pfam" id="PF03099">
    <property type="entry name" value="BPL_LplA_LipB"/>
    <property type="match status" value="1"/>
</dbReference>
<dbReference type="InterPro" id="IPR004143">
    <property type="entry name" value="BPL_LPL_catalytic"/>
</dbReference>
<dbReference type="InterPro" id="IPR004408">
    <property type="entry name" value="Biotin_CoA_COase_ligase"/>
</dbReference>
<dbReference type="InterPro" id="IPR013196">
    <property type="entry name" value="HTH_11"/>
</dbReference>
<organism evidence="3">
    <name type="scientific">Pseudomonas mutabilis</name>
    <dbReference type="NCBI Taxonomy" id="499117"/>
    <lineage>
        <taxon>Bacteria</taxon>
        <taxon>Pseudomonadati</taxon>
        <taxon>Pseudomonadota</taxon>
        <taxon>Gammaproteobacteria</taxon>
        <taxon>Pseudomonadales</taxon>
        <taxon>Pseudomonadaceae</taxon>
        <taxon>Pseudomonas</taxon>
    </lineage>
</organism>
<accession>B1PCF9</accession>
<name>B1PCF9_9PSED</name>
<evidence type="ECO:0000256" key="1">
    <source>
        <dbReference type="ARBA" id="ARBA00022598"/>
    </source>
</evidence>
<evidence type="ECO:0000313" key="3">
    <source>
        <dbReference type="EMBL" id="ABY86897.1"/>
    </source>
</evidence>
<feature type="domain" description="BPL/LPL catalytic" evidence="2">
    <location>
        <begin position="77"/>
        <end position="251"/>
    </location>
</feature>
<dbReference type="NCBIfam" id="NF008848">
    <property type="entry name" value="PRK11886.1-3"/>
    <property type="match status" value="1"/>
</dbReference>
<dbReference type="Gene3D" id="1.10.10.10">
    <property type="entry name" value="Winged helix-like DNA-binding domain superfamily/Winged helix DNA-binding domain"/>
    <property type="match status" value="1"/>
</dbReference>
<dbReference type="AlphaFoldDB" id="B1PCF9"/>
<gene>
    <name evidence="3" type="primary">birA</name>
</gene>
<dbReference type="Gene3D" id="3.30.930.10">
    <property type="entry name" value="Bira Bifunctional Protein, Domain 2"/>
    <property type="match status" value="1"/>
</dbReference>
<dbReference type="InterPro" id="IPR036390">
    <property type="entry name" value="WH_DNA-bd_sf"/>
</dbReference>
<dbReference type="GO" id="GO:0005737">
    <property type="term" value="C:cytoplasm"/>
    <property type="evidence" value="ECO:0007669"/>
    <property type="project" value="TreeGrafter"/>
</dbReference>
<dbReference type="PANTHER" id="PTHR12835">
    <property type="entry name" value="BIOTIN PROTEIN LIGASE"/>
    <property type="match status" value="1"/>
</dbReference>
<dbReference type="NCBIfam" id="TIGR00121">
    <property type="entry name" value="birA_ligase"/>
    <property type="match status" value="1"/>
</dbReference>
<proteinExistence type="predicted"/>
<evidence type="ECO:0000259" key="2">
    <source>
        <dbReference type="PROSITE" id="PS51733"/>
    </source>
</evidence>
<dbReference type="SUPFAM" id="SSF55681">
    <property type="entry name" value="Class II aaRS and biotin synthetases"/>
    <property type="match status" value="1"/>
</dbReference>
<keyword evidence="1" id="KW-0436">Ligase</keyword>
<sequence length="317" mass="35250">MQTLLKLLQDGRFHSGEALGAALGMSRSAVWKPLQHLETEHDLPIHKVRGRGYRLAGPLRLLDRGRMAHLACRDHWPGRIHQSLDSTNADGWRLDAFGYPRPVVVFAERPTARGGRRGRGWVSPYAENLYYRLGVRVLGGLRQVDGLRVLVGVAVVRPVRRVGVEERGFKWPNEVLRSCHKITGILLDLCGDPADICHVVIGMGVNVNMQPWTYLGQAWTSLGDRSGVLSDRNRLLADFTIQLRAKLGCHRQEGFLASLEEWEVIHLWQGVPVEVVSGCRYLEGAVVGVDVQGGLRVEVHGLDYGSSGDGLSLRLRQ</sequence>
<dbReference type="PROSITE" id="PS51733">
    <property type="entry name" value="BPL_LPL_CATALYTIC"/>
    <property type="match status" value="1"/>
</dbReference>
<dbReference type="InterPro" id="IPR045864">
    <property type="entry name" value="aa-tRNA-synth_II/BPL/LPL"/>
</dbReference>
<dbReference type="Pfam" id="PF08279">
    <property type="entry name" value="HTH_11"/>
    <property type="match status" value="1"/>
</dbReference>
<dbReference type="GO" id="GO:0004077">
    <property type="term" value="F:biotin--[biotin carboxyl-carrier protein] ligase activity"/>
    <property type="evidence" value="ECO:0007669"/>
    <property type="project" value="InterPro"/>
</dbReference>
<dbReference type="SUPFAM" id="SSF46785">
    <property type="entry name" value="Winged helix' DNA-binding domain"/>
    <property type="match status" value="1"/>
</dbReference>